<dbReference type="InParanoid" id="A0A1J7J3Z5"/>
<feature type="compositionally biased region" description="Polar residues" evidence="1">
    <location>
        <begin position="351"/>
        <end position="366"/>
    </location>
</feature>
<dbReference type="EMBL" id="KV875099">
    <property type="protein sequence ID" value="OIW28001.1"/>
    <property type="molecule type" value="Genomic_DNA"/>
</dbReference>
<feature type="region of interest" description="Disordered" evidence="1">
    <location>
        <begin position="428"/>
        <end position="708"/>
    </location>
</feature>
<feature type="region of interest" description="Disordered" evidence="1">
    <location>
        <begin position="216"/>
        <end position="257"/>
    </location>
</feature>
<feature type="compositionally biased region" description="Acidic residues" evidence="1">
    <location>
        <begin position="439"/>
        <end position="448"/>
    </location>
</feature>
<feature type="region of interest" description="Disordered" evidence="1">
    <location>
        <begin position="961"/>
        <end position="1037"/>
    </location>
</feature>
<feature type="compositionally biased region" description="Polar residues" evidence="1">
    <location>
        <begin position="234"/>
        <end position="257"/>
    </location>
</feature>
<evidence type="ECO:0000313" key="3">
    <source>
        <dbReference type="Proteomes" id="UP000182658"/>
    </source>
</evidence>
<feature type="compositionally biased region" description="Low complexity" evidence="1">
    <location>
        <begin position="931"/>
        <end position="944"/>
    </location>
</feature>
<feature type="compositionally biased region" description="Basic and acidic residues" evidence="1">
    <location>
        <begin position="467"/>
        <end position="478"/>
    </location>
</feature>
<protein>
    <recommendedName>
        <fullName evidence="4">Protamine P1</fullName>
    </recommendedName>
</protein>
<sequence>MDTTRRPQPLQSNRIAPIDVDEVLYSGSDDEYYDGPAQRLRQYELQKQRFLQGRSLTIISAQLRGPFTKKSGWQNPWLGKSNGISGTQHGATEPVAQSSPISRLDNAAVYVPDPTSRNDAREFGRAPVTVGPFKIDRLTQSSSCHLASPVSSSLYGTTIHPYMDSDAWYRVQTWRADVAATAVVENMQAVVAPVQTTCRSKRPASSELLRNALAKKMRPSGLDQSIREPMSPIGENTSPVTGQRQGSDTPFSTPDIQSLRGSHISPNHFSEAALDGSVAGKTSISRAAQRNASLAGDSVAEKGFSTPTRPAVGGANMMDVLATPAQQSWPLSTGQRSGAIPKAFSPERSPLRSNGMKTNAKTNVGNVTQDSRKGQVIRETVGLGSSVKVTEAQEGPALDFCSQADRSFQYRSKAPKVNKRRALLDAQRNVFHSSSSTETDSEDTESEPVEVPSKESKEAYAPNTFTEQDKTTTLEDARSSSNTTNDTTVTAEEAADTTAPGIDGPTLIPTSSAPSQQQAAPPYTSRSAKGVGAETHIRRKATDHGDHALPEPKSITKPNTSPNKLVKIISQEPPPMVVKPYADAQTSKQDSIVSMDVNLLPTSPSHLGSRVDQGGEVNPHEQPPSQDRGATLKSARSPKRKAVLPSPQRQSPWAKETIHITLASPRPQFHSPTQQTHIQEPVRSELNETPRGSNPAATSVQQSPWTKDNILPTVDIIADMPSVPLADYATQVLQDTEAVEATASQNPWLFDERPGEEADLLGKRPPLPTSPQRLRRTGGATSSPILTKHSLVEPSADTVDGDAPTKQAPPSTPTQQSSLPTPDLTSSLKSFRDFMSPSPEPRRRSRPVRSPKARIEKSDRRKSSFSKGRKGGANRTRLRVSFALPGEDARSSPVSKTDPDETLDGAELPTREATSPSLVRQAAIQAPSRRASSPPLELSQSELPAEGTKFSKFFYAQARKGPQVKRSANYKPLLPSASQQTCGSPEPDAMAEAFIEADRTRWEQDGGVDGSDPSEEGEGEEEQIPDAEQMSTQEEETDDVTAVLDNLGDFLTSFDVDAELDKARREEQQRERPQEMGLGFPSTQDQMEIMGAGVWD</sequence>
<evidence type="ECO:0008006" key="4">
    <source>
        <dbReference type="Google" id="ProtNLM"/>
    </source>
</evidence>
<dbReference type="AlphaFoldDB" id="A0A1J7J3Z5"/>
<keyword evidence="3" id="KW-1185">Reference proteome</keyword>
<name>A0A1J7J3Z5_9PEZI</name>
<feature type="compositionally biased region" description="Low complexity" evidence="1">
    <location>
        <begin position="482"/>
        <end position="499"/>
    </location>
</feature>
<feature type="compositionally biased region" description="Low complexity" evidence="1">
    <location>
        <begin position="511"/>
        <end position="522"/>
    </location>
</feature>
<proteinExistence type="predicted"/>
<evidence type="ECO:0000313" key="2">
    <source>
        <dbReference type="EMBL" id="OIW28001.1"/>
    </source>
</evidence>
<dbReference type="STRING" id="1408157.A0A1J7J3Z5"/>
<feature type="region of interest" description="Disordered" evidence="1">
    <location>
        <begin position="1063"/>
        <end position="1096"/>
    </location>
</feature>
<feature type="compositionally biased region" description="Basic residues" evidence="1">
    <location>
        <begin position="863"/>
        <end position="878"/>
    </location>
</feature>
<feature type="compositionally biased region" description="Basic and acidic residues" evidence="1">
    <location>
        <begin position="750"/>
        <end position="762"/>
    </location>
</feature>
<feature type="compositionally biased region" description="Basic and acidic residues" evidence="1">
    <location>
        <begin position="853"/>
        <end position="862"/>
    </location>
</feature>
<feature type="compositionally biased region" description="Basic and acidic residues" evidence="1">
    <location>
        <begin position="540"/>
        <end position="550"/>
    </location>
</feature>
<feature type="compositionally biased region" description="Basic and acidic residues" evidence="1">
    <location>
        <begin position="1063"/>
        <end position="1074"/>
    </location>
</feature>
<accession>A0A1J7J3Z5</accession>
<feature type="compositionally biased region" description="Basic residues" evidence="1">
    <location>
        <begin position="843"/>
        <end position="852"/>
    </location>
</feature>
<dbReference type="Proteomes" id="UP000182658">
    <property type="component" value="Unassembled WGS sequence"/>
</dbReference>
<feature type="compositionally biased region" description="Low complexity" evidence="1">
    <location>
        <begin position="804"/>
        <end position="829"/>
    </location>
</feature>
<feature type="compositionally biased region" description="Polar residues" evidence="1">
    <location>
        <begin position="690"/>
        <end position="706"/>
    </location>
</feature>
<dbReference type="OrthoDB" id="5419922at2759"/>
<feature type="region of interest" description="Disordered" evidence="1">
    <location>
        <begin position="743"/>
        <end position="944"/>
    </location>
</feature>
<feature type="region of interest" description="Disordered" evidence="1">
    <location>
        <begin position="329"/>
        <end position="366"/>
    </location>
</feature>
<feature type="compositionally biased region" description="Acidic residues" evidence="1">
    <location>
        <begin position="1012"/>
        <end position="1025"/>
    </location>
</feature>
<gene>
    <name evidence="2" type="ORF">CONLIGDRAFT_634331</name>
</gene>
<reference evidence="2 3" key="1">
    <citation type="submission" date="2016-10" db="EMBL/GenBank/DDBJ databases">
        <title>Draft genome sequence of Coniochaeta ligniaria NRRL30616, a lignocellulolytic fungus for bioabatement of inhibitors in plant biomass hydrolysates.</title>
        <authorList>
            <consortium name="DOE Joint Genome Institute"/>
            <person name="Jimenez D.J."/>
            <person name="Hector R.E."/>
            <person name="Riley R."/>
            <person name="Sun H."/>
            <person name="Grigoriev I.V."/>
            <person name="Van Elsas J.D."/>
            <person name="Nichols N.N."/>
        </authorList>
    </citation>
    <scope>NUCLEOTIDE SEQUENCE [LARGE SCALE GENOMIC DNA]</scope>
    <source>
        <strain evidence="2 3">NRRL 30616</strain>
    </source>
</reference>
<evidence type="ECO:0000256" key="1">
    <source>
        <dbReference type="SAM" id="MobiDB-lite"/>
    </source>
</evidence>
<organism evidence="2 3">
    <name type="scientific">Coniochaeta ligniaria NRRL 30616</name>
    <dbReference type="NCBI Taxonomy" id="1408157"/>
    <lineage>
        <taxon>Eukaryota</taxon>
        <taxon>Fungi</taxon>
        <taxon>Dikarya</taxon>
        <taxon>Ascomycota</taxon>
        <taxon>Pezizomycotina</taxon>
        <taxon>Sordariomycetes</taxon>
        <taxon>Sordariomycetidae</taxon>
        <taxon>Coniochaetales</taxon>
        <taxon>Coniochaetaceae</taxon>
        <taxon>Coniochaeta</taxon>
    </lineage>
</organism>